<feature type="transmembrane region" description="Helical" evidence="5">
    <location>
        <begin position="35"/>
        <end position="58"/>
    </location>
</feature>
<dbReference type="PANTHER" id="PTHR43427:SF6">
    <property type="entry name" value="CHLORIDE CHANNEL PROTEIN CLC-E"/>
    <property type="match status" value="1"/>
</dbReference>
<keyword evidence="2" id="KW-0406">Ion transport</keyword>
<reference evidence="6 7" key="1">
    <citation type="journal article" date="2021" name="Nat. Plants">
        <title>The Taxus genome provides insights into paclitaxel biosynthesis.</title>
        <authorList>
            <person name="Xiong X."/>
            <person name="Gou J."/>
            <person name="Liao Q."/>
            <person name="Li Y."/>
            <person name="Zhou Q."/>
            <person name="Bi G."/>
            <person name="Li C."/>
            <person name="Du R."/>
            <person name="Wang X."/>
            <person name="Sun T."/>
            <person name="Guo L."/>
            <person name="Liang H."/>
            <person name="Lu P."/>
            <person name="Wu Y."/>
            <person name="Zhang Z."/>
            <person name="Ro D.K."/>
            <person name="Shang Y."/>
            <person name="Huang S."/>
            <person name="Yan J."/>
        </authorList>
    </citation>
    <scope>NUCLEOTIDE SEQUENCE [LARGE SCALE GENOMIC DNA]</scope>
    <source>
        <strain evidence="6">Ta-2019</strain>
    </source>
</reference>
<dbReference type="SUPFAM" id="SSF81340">
    <property type="entry name" value="Clc chloride channel"/>
    <property type="match status" value="1"/>
</dbReference>
<proteinExistence type="predicted"/>
<protein>
    <submittedName>
        <fullName evidence="6">Uncharacterized protein</fullName>
    </submittedName>
</protein>
<keyword evidence="1" id="KW-0813">Transport</keyword>
<accession>A0AA38FDW3</accession>
<keyword evidence="3" id="KW-0868">Chloride</keyword>
<keyword evidence="7" id="KW-1185">Reference proteome</keyword>
<dbReference type="AlphaFoldDB" id="A0AA38FDW3"/>
<dbReference type="InterPro" id="IPR050368">
    <property type="entry name" value="ClC-type_chloride_channel"/>
</dbReference>
<keyword evidence="4" id="KW-0407">Ion channel</keyword>
<name>A0AA38FDW3_TAXCH</name>
<keyword evidence="5" id="KW-0812">Transmembrane</keyword>
<dbReference type="EMBL" id="JAHRHJ020000009">
    <property type="protein sequence ID" value="KAH9303009.1"/>
    <property type="molecule type" value="Genomic_DNA"/>
</dbReference>
<dbReference type="GO" id="GO:0034220">
    <property type="term" value="P:monoatomic ion transmembrane transport"/>
    <property type="evidence" value="ECO:0007669"/>
    <property type="project" value="UniProtKB-KW"/>
</dbReference>
<dbReference type="Proteomes" id="UP000824469">
    <property type="component" value="Unassembled WGS sequence"/>
</dbReference>
<sequence>MTMINSWKKGIPNRGSQSIENIALSIGKFLPPEGFTVAVACIVGLLTGIAVVLFNLAVHDIRDLFWDGIPSSGTSWLREQPLEQKWQRILFTPACG</sequence>
<organism evidence="6 7">
    <name type="scientific">Taxus chinensis</name>
    <name type="common">Chinese yew</name>
    <name type="synonym">Taxus wallichiana var. chinensis</name>
    <dbReference type="NCBI Taxonomy" id="29808"/>
    <lineage>
        <taxon>Eukaryota</taxon>
        <taxon>Viridiplantae</taxon>
        <taxon>Streptophyta</taxon>
        <taxon>Embryophyta</taxon>
        <taxon>Tracheophyta</taxon>
        <taxon>Spermatophyta</taxon>
        <taxon>Pinopsida</taxon>
        <taxon>Pinidae</taxon>
        <taxon>Conifers II</taxon>
        <taxon>Cupressales</taxon>
        <taxon>Taxaceae</taxon>
        <taxon>Taxus</taxon>
    </lineage>
</organism>
<dbReference type="GO" id="GO:0009535">
    <property type="term" value="C:chloroplast thylakoid membrane"/>
    <property type="evidence" value="ECO:0007669"/>
    <property type="project" value="TreeGrafter"/>
</dbReference>
<keyword evidence="5" id="KW-1133">Transmembrane helix</keyword>
<evidence type="ECO:0000256" key="1">
    <source>
        <dbReference type="ARBA" id="ARBA00022448"/>
    </source>
</evidence>
<evidence type="ECO:0000256" key="4">
    <source>
        <dbReference type="ARBA" id="ARBA00023303"/>
    </source>
</evidence>
<dbReference type="InterPro" id="IPR014743">
    <property type="entry name" value="Cl-channel_core"/>
</dbReference>
<evidence type="ECO:0000256" key="2">
    <source>
        <dbReference type="ARBA" id="ARBA00023065"/>
    </source>
</evidence>
<evidence type="ECO:0000256" key="3">
    <source>
        <dbReference type="ARBA" id="ARBA00023214"/>
    </source>
</evidence>
<gene>
    <name evidence="6" type="ORF">KI387_014592</name>
</gene>
<comment type="caution">
    <text evidence="6">The sequence shown here is derived from an EMBL/GenBank/DDBJ whole genome shotgun (WGS) entry which is preliminary data.</text>
</comment>
<keyword evidence="5" id="KW-0472">Membrane</keyword>
<evidence type="ECO:0000313" key="7">
    <source>
        <dbReference type="Proteomes" id="UP000824469"/>
    </source>
</evidence>
<dbReference type="PANTHER" id="PTHR43427">
    <property type="entry name" value="CHLORIDE CHANNEL PROTEIN CLC-E"/>
    <property type="match status" value="1"/>
</dbReference>
<evidence type="ECO:0000313" key="6">
    <source>
        <dbReference type="EMBL" id="KAH9303009.1"/>
    </source>
</evidence>
<evidence type="ECO:0000256" key="5">
    <source>
        <dbReference type="SAM" id="Phobius"/>
    </source>
</evidence>
<feature type="non-terminal residue" evidence="6">
    <location>
        <position position="96"/>
    </location>
</feature>